<dbReference type="GO" id="GO:0006281">
    <property type="term" value="P:DNA repair"/>
    <property type="evidence" value="ECO:0007669"/>
    <property type="project" value="InterPro"/>
</dbReference>
<dbReference type="PANTHER" id="PTHR30255">
    <property type="entry name" value="SINGLE-STRANDED-DNA-SPECIFIC EXONUCLEASE RECJ"/>
    <property type="match status" value="1"/>
</dbReference>
<dbReference type="InterPro" id="IPR004610">
    <property type="entry name" value="RecJ"/>
</dbReference>
<organism evidence="9">
    <name type="scientific">Chlorobium chlorochromatii (strain CaD3)</name>
    <dbReference type="NCBI Taxonomy" id="340177"/>
    <lineage>
        <taxon>Bacteria</taxon>
        <taxon>Pseudomonadati</taxon>
        <taxon>Chlorobiota</taxon>
        <taxon>Chlorobiia</taxon>
        <taxon>Chlorobiales</taxon>
        <taxon>Chlorobiaceae</taxon>
        <taxon>Chlorobium/Pelodictyon group</taxon>
        <taxon>Chlorobium</taxon>
    </lineage>
</organism>
<dbReference type="InterPro" id="IPR038763">
    <property type="entry name" value="DHH_sf"/>
</dbReference>
<dbReference type="NCBIfam" id="TIGR00644">
    <property type="entry name" value="recJ"/>
    <property type="match status" value="1"/>
</dbReference>
<evidence type="ECO:0000256" key="5">
    <source>
        <dbReference type="ARBA" id="ARBA00022839"/>
    </source>
</evidence>
<proteinExistence type="inferred from homology"/>
<evidence type="ECO:0000259" key="6">
    <source>
        <dbReference type="Pfam" id="PF01368"/>
    </source>
</evidence>
<dbReference type="InterPro" id="IPR001667">
    <property type="entry name" value="DDH_dom"/>
</dbReference>
<keyword evidence="4 9" id="KW-0378">Hydrolase</keyword>
<dbReference type="InterPro" id="IPR003156">
    <property type="entry name" value="DHHA1_dom"/>
</dbReference>
<dbReference type="STRING" id="340177.Cag_0603"/>
<evidence type="ECO:0000259" key="8">
    <source>
        <dbReference type="Pfam" id="PF17768"/>
    </source>
</evidence>
<dbReference type="GO" id="GO:0008409">
    <property type="term" value="F:5'-3' exonuclease activity"/>
    <property type="evidence" value="ECO:0007669"/>
    <property type="project" value="InterPro"/>
</dbReference>
<dbReference type="Pfam" id="PF02272">
    <property type="entry name" value="DHHA1"/>
    <property type="match status" value="1"/>
</dbReference>
<dbReference type="GO" id="GO:0006310">
    <property type="term" value="P:DNA recombination"/>
    <property type="evidence" value="ECO:0007669"/>
    <property type="project" value="InterPro"/>
</dbReference>
<reference evidence="9" key="1">
    <citation type="submission" date="2005-08" db="EMBL/GenBank/DDBJ databases">
        <title>Complete sequence of Chlorobium chlorochromatii CaD3.</title>
        <authorList>
            <person name="Copeland A."/>
            <person name="Lucas S."/>
            <person name="Lapidus A."/>
            <person name="Barry K."/>
            <person name="Detter J.C."/>
            <person name="Glavina T."/>
            <person name="Hammon N."/>
            <person name="Israni S."/>
            <person name="Pitluck S."/>
            <person name="Bryant D."/>
            <person name="Schmutz J."/>
            <person name="Larimer F."/>
            <person name="Land M."/>
            <person name="Kyrpides N."/>
            <person name="Ivanova N."/>
            <person name="Richardson P."/>
        </authorList>
    </citation>
    <scope>NUCLEOTIDE SEQUENCE [LARGE SCALE GENOMIC DNA]</scope>
    <source>
        <strain evidence="9">CaD3</strain>
    </source>
</reference>
<accession>Q3ASZ9</accession>
<dbReference type="AlphaFoldDB" id="Q3ASZ9"/>
<evidence type="ECO:0000256" key="4">
    <source>
        <dbReference type="ARBA" id="ARBA00022801"/>
    </source>
</evidence>
<sequence length="568" mass="64116">MKRYRWKCFMPHEETVAALSESINVSQPIARALCNRGISTYNEAKEFFRPVLSTLHSPWLFNDMERAVERLVRALKNGETILLYGDYDVDGTTGVALLLLFLRHHGVEPLWHINDRFAEGYGLSPEGIDRVIASGTTLLITVDCGIKDHAAIRRCGEHGVEVIVCDHHEADVTPEAYAILNPKVVGSGYPFRELCGCAVAFKLVQALAERLGDSEAVWHQFLDLVAVATAADLVSLTGENRTLVIEGLQQMRSKPRKNFSEMFRVMKVSLGDVRMFHLAFGIAPRINAAGRMHSAHLALEWLLASAPDAVEQHTEALERVNVQRRSLDSTIMSQADKMVESHCASYCSSIVLYDEAWHLGVLGIVASKLIDKYYLPTVVLGGMNGLVRGSVRSIEGLNIHAVLQHCSHHLEQFGGHHQAAGLTLKPENLAVFRKAFDEQCANQLTIEQRQKVMEIDAVVELEQITDKFIAVLEQFAPYGIGNREPLFMSERLQLAEPARLLKERHVKFAVRDKQKRRFEVIGFNRPDIYNDLRAVKHPTITMLYTIERRQWNGMWQVQLLLKDLEVQR</sequence>
<protein>
    <recommendedName>
        <fullName evidence="2">Single-stranded-DNA-specific exonuclease RecJ</fullName>
    </recommendedName>
</protein>
<feature type="domain" description="DDH" evidence="6">
    <location>
        <begin position="81"/>
        <end position="229"/>
    </location>
</feature>
<evidence type="ECO:0000256" key="2">
    <source>
        <dbReference type="ARBA" id="ARBA00019841"/>
    </source>
</evidence>
<dbReference type="SUPFAM" id="SSF64182">
    <property type="entry name" value="DHH phosphoesterases"/>
    <property type="match status" value="1"/>
</dbReference>
<dbReference type="InterPro" id="IPR041122">
    <property type="entry name" value="RecJ_OB"/>
</dbReference>
<dbReference type="HOGENOM" id="CLU_009736_5_2_10"/>
<keyword evidence="5 9" id="KW-0269">Exonuclease</keyword>
<evidence type="ECO:0000256" key="3">
    <source>
        <dbReference type="ARBA" id="ARBA00022722"/>
    </source>
</evidence>
<dbReference type="EMBL" id="CP000108">
    <property type="protein sequence ID" value="ABB27876.1"/>
    <property type="molecule type" value="Genomic_DNA"/>
</dbReference>
<dbReference type="GO" id="GO:0003676">
    <property type="term" value="F:nucleic acid binding"/>
    <property type="evidence" value="ECO:0007669"/>
    <property type="project" value="InterPro"/>
</dbReference>
<keyword evidence="3" id="KW-0540">Nuclease</keyword>
<name>Q3ASZ9_CHLCH</name>
<dbReference type="OrthoDB" id="9809852at2"/>
<evidence type="ECO:0000313" key="9">
    <source>
        <dbReference type="EMBL" id="ABB27876.1"/>
    </source>
</evidence>
<gene>
    <name evidence="9" type="ordered locus">Cag_0603</name>
</gene>
<dbReference type="PANTHER" id="PTHR30255:SF2">
    <property type="entry name" value="SINGLE-STRANDED-DNA-SPECIFIC EXONUCLEASE RECJ"/>
    <property type="match status" value="1"/>
</dbReference>
<comment type="similarity">
    <text evidence="1">Belongs to the RecJ family.</text>
</comment>
<dbReference type="eggNOG" id="COG0608">
    <property type="taxonomic scope" value="Bacteria"/>
</dbReference>
<dbReference type="Gene3D" id="3.90.1640.30">
    <property type="match status" value="1"/>
</dbReference>
<evidence type="ECO:0000256" key="1">
    <source>
        <dbReference type="ARBA" id="ARBA00005915"/>
    </source>
</evidence>
<feature type="domain" description="RecJ OB" evidence="8">
    <location>
        <begin position="455"/>
        <end position="563"/>
    </location>
</feature>
<dbReference type="InterPro" id="IPR051673">
    <property type="entry name" value="SSDNA_exonuclease_RecJ"/>
</dbReference>
<dbReference type="Pfam" id="PF17768">
    <property type="entry name" value="RecJ_OB"/>
    <property type="match status" value="1"/>
</dbReference>
<dbReference type="Gene3D" id="3.10.310.30">
    <property type="match status" value="1"/>
</dbReference>
<dbReference type="Pfam" id="PF01368">
    <property type="entry name" value="DHH"/>
    <property type="match status" value="1"/>
</dbReference>
<feature type="domain" description="DHHA1" evidence="7">
    <location>
        <begin position="350"/>
        <end position="441"/>
    </location>
</feature>
<dbReference type="KEGG" id="cch:Cag_0603"/>
<evidence type="ECO:0000259" key="7">
    <source>
        <dbReference type="Pfam" id="PF02272"/>
    </source>
</evidence>